<accession>A0ABU0FIW0</accession>
<dbReference type="InterPro" id="IPR004937">
    <property type="entry name" value="Urea_transporter"/>
</dbReference>
<protein>
    <submittedName>
        <fullName evidence="9">Urea transporter</fullName>
    </submittedName>
</protein>
<dbReference type="RefSeq" id="WP_307431851.1">
    <property type="nucleotide sequence ID" value="NZ_JAUSVK010000001.1"/>
</dbReference>
<feature type="transmembrane region" description="Helical" evidence="7">
    <location>
        <begin position="62"/>
        <end position="78"/>
    </location>
</feature>
<evidence type="ECO:0000256" key="6">
    <source>
        <dbReference type="ARBA" id="ARBA00023136"/>
    </source>
</evidence>
<feature type="transmembrane region" description="Helical" evidence="7">
    <location>
        <begin position="147"/>
        <end position="166"/>
    </location>
</feature>
<gene>
    <name evidence="9" type="ORF">J3R73_004345</name>
</gene>
<evidence type="ECO:0000256" key="7">
    <source>
        <dbReference type="SAM" id="Phobius"/>
    </source>
</evidence>
<feature type="transmembrane region" description="Helical" evidence="7">
    <location>
        <begin position="114"/>
        <end position="140"/>
    </location>
</feature>
<evidence type="ECO:0000256" key="5">
    <source>
        <dbReference type="ARBA" id="ARBA00022989"/>
    </source>
</evidence>
<feature type="transmembrane region" description="Helical" evidence="7">
    <location>
        <begin position="299"/>
        <end position="321"/>
    </location>
</feature>
<dbReference type="Pfam" id="PF01551">
    <property type="entry name" value="Peptidase_M23"/>
    <property type="match status" value="1"/>
</dbReference>
<keyword evidence="6 7" id="KW-0472">Membrane</keyword>
<keyword evidence="4 7" id="KW-0812">Transmembrane</keyword>
<dbReference type="EMBL" id="JAUSVK010000001">
    <property type="protein sequence ID" value="MDQ0394553.1"/>
    <property type="molecule type" value="Genomic_DNA"/>
</dbReference>
<keyword evidence="10" id="KW-1185">Reference proteome</keyword>
<feature type="domain" description="M23ase beta-sheet core" evidence="8">
    <location>
        <begin position="400"/>
        <end position="489"/>
    </location>
</feature>
<dbReference type="SUPFAM" id="SSF51261">
    <property type="entry name" value="Duplicated hybrid motif"/>
    <property type="match status" value="1"/>
</dbReference>
<dbReference type="Gene3D" id="2.70.70.10">
    <property type="entry name" value="Glucose Permease (Domain IIA)"/>
    <property type="match status" value="1"/>
</dbReference>
<evidence type="ECO:0000259" key="8">
    <source>
        <dbReference type="Pfam" id="PF01551"/>
    </source>
</evidence>
<keyword evidence="3" id="KW-1003">Cell membrane</keyword>
<dbReference type="Gene3D" id="1.10.3430.10">
    <property type="entry name" value="Ammonium transporter AmtB like domains"/>
    <property type="match status" value="1"/>
</dbReference>
<evidence type="ECO:0000256" key="1">
    <source>
        <dbReference type="ARBA" id="ARBA00004651"/>
    </source>
</evidence>
<dbReference type="InterPro" id="IPR050570">
    <property type="entry name" value="Cell_wall_metabolism_enzyme"/>
</dbReference>
<dbReference type="PANTHER" id="PTHR21666">
    <property type="entry name" value="PEPTIDASE-RELATED"/>
    <property type="match status" value="1"/>
</dbReference>
<evidence type="ECO:0000313" key="9">
    <source>
        <dbReference type="EMBL" id="MDQ0394553.1"/>
    </source>
</evidence>
<comment type="subcellular location">
    <subcellularLocation>
        <location evidence="1">Cell membrane</location>
        <topology evidence="1">Multi-pass membrane protein</topology>
    </subcellularLocation>
</comment>
<dbReference type="InterPro" id="IPR029020">
    <property type="entry name" value="Ammonium/urea_transptr"/>
</dbReference>
<comment type="similarity">
    <text evidence="2">Belongs to the urea transporter family.</text>
</comment>
<evidence type="ECO:0000256" key="4">
    <source>
        <dbReference type="ARBA" id="ARBA00022692"/>
    </source>
</evidence>
<feature type="transmembrane region" description="Helical" evidence="7">
    <location>
        <begin position="34"/>
        <end position="56"/>
    </location>
</feature>
<keyword evidence="5 7" id="KW-1133">Transmembrane helix</keyword>
<sequence>MRDWVRLRWHNARLGLPRLVTERKESRHHPIERLGSAFGGILMIGSPRAGLVVLAAAAVEPAHLIGALLGLLMAEAFLRSIGSADPGLQGAVRANGILAGIAAAWLVAPMGQPLHVAVLFILLASGAAAVVAAALARVLVHAPVPPLSAAFAIVFGILLTILPYWAQAASLSDVVWPFPIGATGWLDSFLRSMGMILFSPRPVTGLLVLAAMMLWSRTMVLSGIVGWIFTVLTAELLSGFGFQWMWLISAHNGFIAGMLLGAVIYLPGWTTLFISALAGVSASILTLVTQTGFGGTGWAFQPLPALITIWVAILALSARSVPHAVVTSQRRDLPPEYAWKRAMLAEARFGAPEPLVAVPLSGTLMIGQSFGGPLSHRGAWSHGLDFEFPHDGGAPHGIYGARVYCPVAGVVELICDGIDDNPIGVSNYSQNWGNHVVIRMDQGFWLMLAHLGRGSIVVGPGQRVAVGQELASVGNSGRSPTPHLHMHVQAGPLAGAPTLPFKLANYLLVATGPDASPIWIQGGVPEAGQWVRAALRVPAGFSLASGLAPGVALWRVTSTGRIPARFARFSPSEYLSTTLDPAGNHCVTDGRGGRLVMRADVDGLRVHEIEGRPGLLLLLWSMGLPIIPYCATPGLTWNDRYSPPPVTWGDFVGAAILPYLSRAPLKLQLRCTAISDDASREMLVESRVMAPVDDGPVSIKARIAALKGPVAWDVQFSRGTIVAELVAFEPGMPA</sequence>
<name>A0ABU0FIW0_9HYPH</name>
<evidence type="ECO:0000313" key="10">
    <source>
        <dbReference type="Proteomes" id="UP001237448"/>
    </source>
</evidence>
<dbReference type="InterPro" id="IPR016047">
    <property type="entry name" value="M23ase_b-sheet_dom"/>
</dbReference>
<dbReference type="InterPro" id="IPR011055">
    <property type="entry name" value="Dup_hybrid_motif"/>
</dbReference>
<dbReference type="PANTHER" id="PTHR21666:SF285">
    <property type="entry name" value="M23 FAMILY METALLOPEPTIDASE"/>
    <property type="match status" value="1"/>
</dbReference>
<reference evidence="9 10" key="1">
    <citation type="submission" date="2023-07" db="EMBL/GenBank/DDBJ databases">
        <title>Genomic Encyclopedia of Type Strains, Phase IV (KMG-IV): sequencing the most valuable type-strain genomes for metagenomic binning, comparative biology and taxonomic classification.</title>
        <authorList>
            <person name="Goeker M."/>
        </authorList>
    </citation>
    <scope>NUCLEOTIDE SEQUENCE [LARGE SCALE GENOMIC DNA]</scope>
    <source>
        <strain evidence="9 10">DSM 5896</strain>
    </source>
</reference>
<evidence type="ECO:0000256" key="2">
    <source>
        <dbReference type="ARBA" id="ARBA00005914"/>
    </source>
</evidence>
<dbReference type="Proteomes" id="UP001237448">
    <property type="component" value="Unassembled WGS sequence"/>
</dbReference>
<feature type="transmembrane region" description="Helical" evidence="7">
    <location>
        <begin position="90"/>
        <end position="108"/>
    </location>
</feature>
<evidence type="ECO:0000256" key="3">
    <source>
        <dbReference type="ARBA" id="ARBA00022475"/>
    </source>
</evidence>
<organism evidence="9 10">
    <name type="scientific">Labrys monachus</name>
    <dbReference type="NCBI Taxonomy" id="217067"/>
    <lineage>
        <taxon>Bacteria</taxon>
        <taxon>Pseudomonadati</taxon>
        <taxon>Pseudomonadota</taxon>
        <taxon>Alphaproteobacteria</taxon>
        <taxon>Hyphomicrobiales</taxon>
        <taxon>Xanthobacteraceae</taxon>
        <taxon>Labrys</taxon>
    </lineage>
</organism>
<comment type="caution">
    <text evidence="9">The sequence shown here is derived from an EMBL/GenBank/DDBJ whole genome shotgun (WGS) entry which is preliminary data.</text>
</comment>
<dbReference type="CDD" id="cd12797">
    <property type="entry name" value="M23_peptidase"/>
    <property type="match status" value="1"/>
</dbReference>
<proteinExistence type="inferred from homology"/>
<dbReference type="Pfam" id="PF03253">
    <property type="entry name" value="UT"/>
    <property type="match status" value="1"/>
</dbReference>